<accession>A0ABS8C608</accession>
<comment type="caution">
    <text evidence="1">The sequence shown here is derived from an EMBL/GenBank/DDBJ whole genome shotgun (WGS) entry which is preliminary data.</text>
</comment>
<dbReference type="CDD" id="cd02513">
    <property type="entry name" value="CMP-NeuAc_Synthase"/>
    <property type="match status" value="1"/>
</dbReference>
<dbReference type="InterPro" id="IPR020039">
    <property type="entry name" value="PseF"/>
</dbReference>
<dbReference type="PANTHER" id="PTHR21485:SF6">
    <property type="entry name" value="N-ACYLNEURAMINATE CYTIDYLYLTRANSFERASE-RELATED"/>
    <property type="match status" value="1"/>
</dbReference>
<keyword evidence="2" id="KW-1185">Reference proteome</keyword>
<keyword evidence="1" id="KW-0808">Transferase</keyword>
<dbReference type="Pfam" id="PF02348">
    <property type="entry name" value="CTP_transf_3"/>
    <property type="match status" value="1"/>
</dbReference>
<evidence type="ECO:0000313" key="1">
    <source>
        <dbReference type="EMBL" id="MCB5227757.1"/>
    </source>
</evidence>
<dbReference type="InterPro" id="IPR029044">
    <property type="entry name" value="Nucleotide-diphossugar_trans"/>
</dbReference>
<dbReference type="NCBIfam" id="TIGR03584">
    <property type="entry name" value="PseF"/>
    <property type="match status" value="1"/>
</dbReference>
<name>A0ABS8C608_9ALTE</name>
<keyword evidence="1" id="KW-0548">Nucleotidyltransferase</keyword>
<organism evidence="1 2">
    <name type="scientific">Alishewanella maricola</name>
    <dbReference type="NCBI Taxonomy" id="2795740"/>
    <lineage>
        <taxon>Bacteria</taxon>
        <taxon>Pseudomonadati</taxon>
        <taxon>Pseudomonadota</taxon>
        <taxon>Gammaproteobacteria</taxon>
        <taxon>Alteromonadales</taxon>
        <taxon>Alteromonadaceae</taxon>
        <taxon>Alishewanella</taxon>
    </lineage>
</organism>
<dbReference type="EMBL" id="JAEINI020000010">
    <property type="protein sequence ID" value="MCB5227757.1"/>
    <property type="molecule type" value="Genomic_DNA"/>
</dbReference>
<dbReference type="RefSeq" id="WP_226751819.1">
    <property type="nucleotide sequence ID" value="NZ_JAEINI020000010.1"/>
</dbReference>
<dbReference type="EC" id="2.7.7.81" evidence="1"/>
<protein>
    <submittedName>
        <fullName evidence="1">Pseudaminic acid cytidylyltransferase</fullName>
        <ecNumber evidence="1">2.7.7.81</ecNumber>
    </submittedName>
</protein>
<dbReference type="SUPFAM" id="SSF53448">
    <property type="entry name" value="Nucleotide-diphospho-sugar transferases"/>
    <property type="match status" value="1"/>
</dbReference>
<dbReference type="GO" id="GO:0016779">
    <property type="term" value="F:nucleotidyltransferase activity"/>
    <property type="evidence" value="ECO:0007669"/>
    <property type="project" value="UniProtKB-KW"/>
</dbReference>
<dbReference type="InterPro" id="IPR003329">
    <property type="entry name" value="Cytidylyl_trans"/>
</dbReference>
<gene>
    <name evidence="1" type="primary">pseF</name>
    <name evidence="1" type="ORF">JAO78_013140</name>
</gene>
<dbReference type="InterPro" id="IPR050793">
    <property type="entry name" value="CMP-NeuNAc_synthase"/>
</dbReference>
<dbReference type="PANTHER" id="PTHR21485">
    <property type="entry name" value="HAD SUPERFAMILY MEMBERS CMAS AND KDSC"/>
    <property type="match status" value="1"/>
</dbReference>
<proteinExistence type="predicted"/>
<sequence length="237" mass="26351">MNIAIIPARGGSKRIPRKNIKHFCGKPMIAWSIEAAKSSGVFQHIIVSTDDAEIAAIAKQYGAEVPFVRPDTLADDFTGTGAVVKHATEWVAQHLGHPTYICTLYATAPFVQAADLAKSLQLLKRSSKQIIFSVTSYAFPIQRAIKILADDSVTMFQPEYYSSRSQDLEPAFHDAGQFYWSSFTAVQEQISAFSSDALAYKLPRMQVQDIDTEEDWDRAEWLFKALKRDAASGGRLL</sequence>
<reference evidence="1 2" key="1">
    <citation type="submission" date="2021-10" db="EMBL/GenBank/DDBJ databases">
        <title>Alishewanella koreense sp. nov. isolated from seawater of southwestern coast in South Korea and the proposal for the reclassification of Rheinheimera perlucida and Rheinheimera tuosuensis as Arsukibacterium perlucida and Arsukibacterium tuosuensis.</title>
        <authorList>
            <person name="Kim K.H."/>
            <person name="Ruan W."/>
            <person name="Kim K.R."/>
            <person name="Baek J.H."/>
            <person name="Jeon C.O."/>
        </authorList>
    </citation>
    <scope>NUCLEOTIDE SEQUENCE [LARGE SCALE GENOMIC DNA]</scope>
    <source>
        <strain evidence="1 2">16-MA</strain>
    </source>
</reference>
<dbReference type="Gene3D" id="3.90.550.10">
    <property type="entry name" value="Spore Coat Polysaccharide Biosynthesis Protein SpsA, Chain A"/>
    <property type="match status" value="1"/>
</dbReference>
<dbReference type="Proteomes" id="UP000633814">
    <property type="component" value="Unassembled WGS sequence"/>
</dbReference>
<evidence type="ECO:0000313" key="2">
    <source>
        <dbReference type="Proteomes" id="UP000633814"/>
    </source>
</evidence>